<gene>
    <name evidence="3" type="ORF">SAMN00120144_1515</name>
</gene>
<sequence length="204" mass="21979">MKKVILFLVLTTTVASFSHAQSVKLGLRTGANLSNYVGDGTRIFKTAFNTKPTSQFGLHGGLTLNAPLTSGGFLSLQPELLYSQRGFRLEGNGIKHSVREHYIDLPVLARINADGHIFEAGPQIGYLVAATIKEDDNAPGNIVGSYRRTEVGYLAGVGYQFTSGPSVTIRYNGGISAIKGYDTDDSKTRHSVFHFSLGYAFGGE</sequence>
<evidence type="ECO:0000259" key="2">
    <source>
        <dbReference type="Pfam" id="PF13568"/>
    </source>
</evidence>
<evidence type="ECO:0000256" key="1">
    <source>
        <dbReference type="SAM" id="SignalP"/>
    </source>
</evidence>
<feature type="signal peptide" evidence="1">
    <location>
        <begin position="1"/>
        <end position="20"/>
    </location>
</feature>
<dbReference type="RefSeq" id="WP_084444021.1">
    <property type="nucleotide sequence ID" value="NZ_FWWW01000047.1"/>
</dbReference>
<organism evidence="3 4">
    <name type="scientific">Hymenobacter roseosalivarius DSM 11622</name>
    <dbReference type="NCBI Taxonomy" id="645990"/>
    <lineage>
        <taxon>Bacteria</taxon>
        <taxon>Pseudomonadati</taxon>
        <taxon>Bacteroidota</taxon>
        <taxon>Cytophagia</taxon>
        <taxon>Cytophagales</taxon>
        <taxon>Hymenobacteraceae</taxon>
        <taxon>Hymenobacter</taxon>
    </lineage>
</organism>
<dbReference type="STRING" id="645990.SAMN00120144_1515"/>
<dbReference type="AlphaFoldDB" id="A0A1W1V1K3"/>
<dbReference type="InterPro" id="IPR025665">
    <property type="entry name" value="Beta-barrel_OMP_2"/>
</dbReference>
<dbReference type="Proteomes" id="UP000192266">
    <property type="component" value="Unassembled WGS sequence"/>
</dbReference>
<feature type="domain" description="Outer membrane protein beta-barrel" evidence="2">
    <location>
        <begin position="20"/>
        <end position="177"/>
    </location>
</feature>
<proteinExistence type="predicted"/>
<reference evidence="3 4" key="1">
    <citation type="submission" date="2017-04" db="EMBL/GenBank/DDBJ databases">
        <authorList>
            <person name="Afonso C.L."/>
            <person name="Miller P.J."/>
            <person name="Scott M.A."/>
            <person name="Spackman E."/>
            <person name="Goraichik I."/>
            <person name="Dimitrov K.M."/>
            <person name="Suarez D.L."/>
            <person name="Swayne D.E."/>
        </authorList>
    </citation>
    <scope>NUCLEOTIDE SEQUENCE [LARGE SCALE GENOMIC DNA]</scope>
    <source>
        <strain evidence="3 4">DSM 11622</strain>
    </source>
</reference>
<protein>
    <recommendedName>
        <fullName evidence="2">Outer membrane protein beta-barrel domain-containing protein</fullName>
    </recommendedName>
</protein>
<feature type="chain" id="PRO_5012415932" description="Outer membrane protein beta-barrel domain-containing protein" evidence="1">
    <location>
        <begin position="21"/>
        <end position="204"/>
    </location>
</feature>
<name>A0A1W1V1K3_9BACT</name>
<accession>A0A1W1V1K3</accession>
<keyword evidence="1" id="KW-0732">Signal</keyword>
<evidence type="ECO:0000313" key="3">
    <source>
        <dbReference type="EMBL" id="SMB87247.1"/>
    </source>
</evidence>
<dbReference type="Pfam" id="PF13568">
    <property type="entry name" value="OMP_b-brl_2"/>
    <property type="match status" value="1"/>
</dbReference>
<evidence type="ECO:0000313" key="4">
    <source>
        <dbReference type="Proteomes" id="UP000192266"/>
    </source>
</evidence>
<dbReference type="OrthoDB" id="838174at2"/>
<dbReference type="EMBL" id="FWWW01000047">
    <property type="protein sequence ID" value="SMB87247.1"/>
    <property type="molecule type" value="Genomic_DNA"/>
</dbReference>
<keyword evidence="4" id="KW-1185">Reference proteome</keyword>